<dbReference type="STRING" id="660122.C7ZKB7"/>
<dbReference type="InParanoid" id="C7ZKB7"/>
<organism evidence="1 2">
    <name type="scientific">Fusarium vanettenii (strain ATCC MYA-4622 / CBS 123669 / FGSC 9596 / NRRL 45880 / 77-13-4)</name>
    <name type="common">Fusarium solani subsp. pisi</name>
    <dbReference type="NCBI Taxonomy" id="660122"/>
    <lineage>
        <taxon>Eukaryota</taxon>
        <taxon>Fungi</taxon>
        <taxon>Dikarya</taxon>
        <taxon>Ascomycota</taxon>
        <taxon>Pezizomycotina</taxon>
        <taxon>Sordariomycetes</taxon>
        <taxon>Hypocreomycetidae</taxon>
        <taxon>Hypocreales</taxon>
        <taxon>Nectriaceae</taxon>
        <taxon>Fusarium</taxon>
        <taxon>Fusarium solani species complex</taxon>
        <taxon>Fusarium vanettenii</taxon>
    </lineage>
</organism>
<dbReference type="InterPro" id="IPR027417">
    <property type="entry name" value="P-loop_NTPase"/>
</dbReference>
<dbReference type="EMBL" id="GG698938">
    <property type="protein sequence ID" value="EEU35530.1"/>
    <property type="molecule type" value="Genomic_DNA"/>
</dbReference>
<dbReference type="OrthoDB" id="347435at2759"/>
<dbReference type="AlphaFoldDB" id="C7ZKB7"/>
<evidence type="ECO:0000313" key="1">
    <source>
        <dbReference type="EMBL" id="EEU35530.1"/>
    </source>
</evidence>
<feature type="non-terminal residue" evidence="1">
    <location>
        <position position="287"/>
    </location>
</feature>
<dbReference type="KEGG" id="nhe:NECHADRAFT_18539"/>
<keyword evidence="2" id="KW-1185">Reference proteome</keyword>
<dbReference type="SUPFAM" id="SSF52540">
    <property type="entry name" value="P-loop containing nucleoside triphosphate hydrolases"/>
    <property type="match status" value="1"/>
</dbReference>
<protein>
    <recommendedName>
        <fullName evidence="3">Phosphoribulokinase/uridine kinase domain-containing protein</fullName>
    </recommendedName>
</protein>
<dbReference type="VEuPathDB" id="FungiDB:NECHADRAFT_18539"/>
<gene>
    <name evidence="1" type="ORF">NECHADRAFT_18539</name>
</gene>
<dbReference type="FunCoup" id="C7ZKB7">
    <property type="interactions" value="341"/>
</dbReference>
<dbReference type="RefSeq" id="XP_003041243.1">
    <property type="nucleotide sequence ID" value="XM_003041197.1"/>
</dbReference>
<name>C7ZKB7_FUSV7</name>
<dbReference type="OMA" id="TEYVYGW"/>
<dbReference type="Gene3D" id="3.40.50.300">
    <property type="entry name" value="P-loop containing nucleotide triphosphate hydrolases"/>
    <property type="match status" value="1"/>
</dbReference>
<dbReference type="GeneID" id="9675847"/>
<dbReference type="eggNOG" id="KOG2878">
    <property type="taxonomic scope" value="Eukaryota"/>
</dbReference>
<reference evidence="1 2" key="1">
    <citation type="journal article" date="2009" name="PLoS Genet.">
        <title>The genome of Nectria haematococca: contribution of supernumerary chromosomes to gene expansion.</title>
        <authorList>
            <person name="Coleman J.J."/>
            <person name="Rounsley S.D."/>
            <person name="Rodriguez-Carres M."/>
            <person name="Kuo A."/>
            <person name="Wasmann C.C."/>
            <person name="Grimwood J."/>
            <person name="Schmutz J."/>
            <person name="Taga M."/>
            <person name="White G.J."/>
            <person name="Zhou S."/>
            <person name="Schwartz D.C."/>
            <person name="Freitag M."/>
            <person name="Ma L.J."/>
            <person name="Danchin E.G."/>
            <person name="Henrissat B."/>
            <person name="Coutinho P.M."/>
            <person name="Nelson D.R."/>
            <person name="Straney D."/>
            <person name="Napoli C.A."/>
            <person name="Barker B.M."/>
            <person name="Gribskov M."/>
            <person name="Rep M."/>
            <person name="Kroken S."/>
            <person name="Molnar I."/>
            <person name="Rensing C."/>
            <person name="Kennell J.C."/>
            <person name="Zamora J."/>
            <person name="Farman M.L."/>
            <person name="Selker E.U."/>
            <person name="Salamov A."/>
            <person name="Shapiro H."/>
            <person name="Pangilinan J."/>
            <person name="Lindquist E."/>
            <person name="Lamers C."/>
            <person name="Grigoriev I.V."/>
            <person name="Geiser D.M."/>
            <person name="Covert S.F."/>
            <person name="Temporini E."/>
            <person name="Vanetten H.D."/>
        </authorList>
    </citation>
    <scope>NUCLEOTIDE SEQUENCE [LARGE SCALE GENOMIC DNA]</scope>
    <source>
        <strain evidence="2">ATCC MYA-4622 / CBS 123669 / FGSC 9596 / NRRL 45880 / 77-13-4</strain>
    </source>
</reference>
<proteinExistence type="predicted"/>
<dbReference type="Proteomes" id="UP000005206">
    <property type="component" value="Chromosome 16"/>
</dbReference>
<evidence type="ECO:0000313" key="2">
    <source>
        <dbReference type="Proteomes" id="UP000005206"/>
    </source>
</evidence>
<evidence type="ECO:0008006" key="3">
    <source>
        <dbReference type="Google" id="ProtNLM"/>
    </source>
</evidence>
<feature type="non-terminal residue" evidence="1">
    <location>
        <position position="1"/>
    </location>
</feature>
<accession>C7ZKB7</accession>
<sequence>LAIFLPLIRAHREQTSTPFVLGLSGLQGSGKSAWAAALSQALTLRQNLKTRTLSLDDLYYDHLELRYLREANMNNHLLQNRGLPGTHNEVLATEFFSQVLGQTESHVGHIMWPAYDKSLHRGQGGRVPVDEWEEVALGRDLEVLIFEGWALGFESLTQEEVTTRWEQAKAADGQRFQDPFVVTTLADHNLSHLLLMNENLGRYCELFTGPQHYDGFLQLSTDNLAYVYEWRLSQEKEMRKHKLGGMTDEQVVECVKGYMPAYELFLERLQNRNLFKGKGKGVREKKH</sequence>
<dbReference type="PANTHER" id="PTHR10285">
    <property type="entry name" value="URIDINE KINASE"/>
    <property type="match status" value="1"/>
</dbReference>
<dbReference type="HOGENOM" id="CLU_056986_0_0_1"/>